<reference evidence="3" key="1">
    <citation type="submission" date="2017-09" db="EMBL/GenBank/DDBJ databases">
        <title>Genome evolution observed in wild isolates of Caulobacter crescentus.</title>
        <authorList>
            <person name="Ely B."/>
            <person name="Wilson K."/>
            <person name="Scott D."/>
        </authorList>
    </citation>
    <scope>NUCLEOTIDE SEQUENCE [LARGE SCALE GENOMIC DNA]</scope>
    <source>
        <strain evidence="3">CB13b1a</strain>
    </source>
</reference>
<accession>A0A290N2F1</accession>
<protein>
    <submittedName>
        <fullName evidence="2">Uncharacterized protein</fullName>
    </submittedName>
</protein>
<evidence type="ECO:0000313" key="2">
    <source>
        <dbReference type="EMBL" id="ATC34104.1"/>
    </source>
</evidence>
<proteinExistence type="predicted"/>
<dbReference type="EMBL" id="CP023315">
    <property type="protein sequence ID" value="ATC34104.1"/>
    <property type="molecule type" value="Genomic_DNA"/>
</dbReference>
<feature type="compositionally biased region" description="Low complexity" evidence="1">
    <location>
        <begin position="62"/>
        <end position="80"/>
    </location>
</feature>
<dbReference type="AlphaFoldDB" id="A0A290N2F1"/>
<name>A0A290N2F1_CAUVI</name>
<feature type="region of interest" description="Disordered" evidence="1">
    <location>
        <begin position="57"/>
        <end position="80"/>
    </location>
</feature>
<sequence length="140" mass="14424">MTKDAADAKARADELAKEAAETKAKAEAESKAAEKAIKKAKADQADLEKALADVESAKGDLAAAQAAPEPSPAAEPAEPYEGPREVIVWAAPGHAMLAVGMMVSVPADEAEALRARGRARIAAPEEVEDAGDDIPELQGL</sequence>
<evidence type="ECO:0000256" key="1">
    <source>
        <dbReference type="SAM" id="MobiDB-lite"/>
    </source>
</evidence>
<evidence type="ECO:0000313" key="3">
    <source>
        <dbReference type="Proteomes" id="UP000217311"/>
    </source>
</evidence>
<organism evidence="2 3">
    <name type="scientific">Caulobacter vibrioides</name>
    <name type="common">Caulobacter crescentus</name>
    <dbReference type="NCBI Taxonomy" id="155892"/>
    <lineage>
        <taxon>Bacteria</taxon>
        <taxon>Pseudomonadati</taxon>
        <taxon>Pseudomonadota</taxon>
        <taxon>Alphaproteobacteria</taxon>
        <taxon>Caulobacterales</taxon>
        <taxon>Caulobacteraceae</taxon>
        <taxon>Caulobacter</taxon>
    </lineage>
</organism>
<gene>
    <name evidence="2" type="ORF">CA606_18190</name>
</gene>
<dbReference type="Proteomes" id="UP000217311">
    <property type="component" value="Chromosome"/>
</dbReference>